<gene>
    <name evidence="2" type="ORF">AGNV_127</name>
</gene>
<name>A0A0S3IXP4_9ABAC</name>
<proteinExistence type="predicted"/>
<evidence type="ECO:0000256" key="1">
    <source>
        <dbReference type="SAM" id="Phobius"/>
    </source>
</evidence>
<evidence type="ECO:0000313" key="2">
    <source>
        <dbReference type="EMBL" id="ALR70560.1"/>
    </source>
</evidence>
<organism evidence="2">
    <name type="scientific">Anticarsia gemmatalis multiple nucleopolyhedrovirus</name>
    <dbReference type="NCBI Taxonomy" id="268591"/>
    <lineage>
        <taxon>Viruses</taxon>
        <taxon>Viruses incertae sedis</taxon>
        <taxon>Naldaviricetes</taxon>
        <taxon>Lefavirales</taxon>
        <taxon>Baculoviridae</taxon>
        <taxon>Alphabaculovirus</taxon>
        <taxon>Alphabaculovirus angemmatalis</taxon>
    </lineage>
</organism>
<protein>
    <submittedName>
        <fullName evidence="2">Uncharacterized protein</fullName>
    </submittedName>
</protein>
<reference evidence="2" key="1">
    <citation type="journal article" date="2015" name="Genome Biol. Evol.">
        <title>The Pangenome of the Anticarsia gemmatalis Multiple Nucleopolyhedrovirus (AgMNPV).</title>
        <authorList>
            <person name="Brito A.F."/>
            <person name="Braconi C.T."/>
            <person name="Weidmann M."/>
            <person name="Dilcher M."/>
            <person name="Alves J.M."/>
            <person name="Gruber A."/>
            <person name="Zanotto P.M."/>
        </authorList>
    </citation>
    <scope>NUCLEOTIDE SEQUENCE</scope>
    <source>
        <strain evidence="2">AgMNPV-30</strain>
        <strain evidence="3">AgMNPV-38</strain>
    </source>
</reference>
<feature type="transmembrane region" description="Helical" evidence="1">
    <location>
        <begin position="25"/>
        <end position="50"/>
    </location>
</feature>
<accession>A0A0S3IXP4</accession>
<keyword evidence="1" id="KW-1133">Transmembrane helix</keyword>
<keyword evidence="1" id="KW-0812">Transmembrane</keyword>
<evidence type="ECO:0000313" key="3">
    <source>
        <dbReference type="EMBL" id="ALR71817.1"/>
    </source>
</evidence>
<dbReference type="EMBL" id="KR815459">
    <property type="protein sequence ID" value="ALR70560.1"/>
    <property type="molecule type" value="Genomic_DNA"/>
</dbReference>
<keyword evidence="1" id="KW-0472">Membrane</keyword>
<sequence>MSSRPATLYGNNQIQRNKLMPHKKVASLQALTFATVVGTVNLFAFAQSLFEQKLFTTMCLKWAEMYSDSVWIPHCVATTLWPGYINYDAVRTYVNYVASPNLPFVNGVGCVNVGHECLKFVGILRMEHVNKLNEKIVKKNWDLLHVQCFVPLLDEKFFKQLSQRCKRFGKCNLNQLIFNYYNKMCEI</sequence>
<dbReference type="EMBL" id="KR815467">
    <property type="protein sequence ID" value="ALR71817.1"/>
    <property type="molecule type" value="Genomic_DNA"/>
</dbReference>